<evidence type="ECO:0000256" key="3">
    <source>
        <dbReference type="ARBA" id="ARBA00006501"/>
    </source>
</evidence>
<evidence type="ECO:0000313" key="16">
    <source>
        <dbReference type="EMBL" id="AII15416.1"/>
    </source>
</evidence>
<name>A0A076FBU8_9BACT</name>
<dbReference type="PIRSF" id="PIRSF004638">
    <property type="entry name" value="UCP004638"/>
    <property type="match status" value="1"/>
</dbReference>
<sequence length="148" mass="17566">MGYETYLWIKWLHYLAFISWMAMLFYQPRLYVYHAEHMENKGFTDVVKIQESKLYHGIGWIAMGVTLLTGLAIILFSKPELMKAGYFHIKLLCVVILIAYHFSLGHYLKLFKENRCFKSGKFFRMYNEVPTIIMFVIIFAMIIKANLM</sequence>
<dbReference type="InterPro" id="IPR005265">
    <property type="entry name" value="HemJ-like"/>
</dbReference>
<evidence type="ECO:0000256" key="4">
    <source>
        <dbReference type="ARBA" id="ARBA00017504"/>
    </source>
</evidence>
<comment type="subunit">
    <text evidence="14">Homodimer.</text>
</comment>
<feature type="binding site" description="axial binding residue" evidence="14">
    <location>
        <position position="13"/>
    </location>
    <ligand>
        <name>heme</name>
        <dbReference type="ChEBI" id="CHEBI:30413"/>
    </ligand>
    <ligandPart>
        <name>Fe</name>
        <dbReference type="ChEBI" id="CHEBI:18248"/>
    </ligandPart>
</feature>
<dbReference type="AlphaFoldDB" id="A0A076FBU8"/>
<comment type="catalytic activity">
    <reaction evidence="13 14 15">
        <text>protoporphyrinogen IX + 3 A = protoporphyrin IX + 3 AH2</text>
        <dbReference type="Rhea" id="RHEA:62000"/>
        <dbReference type="ChEBI" id="CHEBI:13193"/>
        <dbReference type="ChEBI" id="CHEBI:17499"/>
        <dbReference type="ChEBI" id="CHEBI:57306"/>
        <dbReference type="ChEBI" id="CHEBI:57307"/>
    </reaction>
</comment>
<feature type="binding site" description="axial binding residue" evidence="14">
    <location>
        <position position="90"/>
    </location>
    <ligand>
        <name>heme</name>
        <dbReference type="ChEBI" id="CHEBI:30413"/>
    </ligand>
    <ligandPart>
        <name>Fe</name>
        <dbReference type="ChEBI" id="CHEBI:18248"/>
    </ligandPart>
</feature>
<accession>A0A076FBU8</accession>
<comment type="cofactor">
    <cofactor evidence="14 15">
        <name>heme b</name>
        <dbReference type="ChEBI" id="CHEBI:60344"/>
    </cofactor>
    <text evidence="14 15">Binds 1 heme b (iron(II)-protoporphyrin IX) group per subunit.</text>
</comment>
<evidence type="ECO:0000256" key="2">
    <source>
        <dbReference type="ARBA" id="ARBA00005073"/>
    </source>
</evidence>
<protein>
    <recommendedName>
        <fullName evidence="4 14">Protoporphyrinogen IX oxidase</fullName>
        <shortName evidence="14">PPO</shortName>
        <ecNumber evidence="14 15">1.3.99.-</ecNumber>
    </recommendedName>
</protein>
<evidence type="ECO:0000256" key="12">
    <source>
        <dbReference type="ARBA" id="ARBA00023136"/>
    </source>
</evidence>
<keyword evidence="10 14" id="KW-0560">Oxidoreductase</keyword>
<dbReference type="EMBL" id="CP009043">
    <property type="protein sequence ID" value="AII15416.1"/>
    <property type="molecule type" value="Genomic_DNA"/>
</dbReference>
<evidence type="ECO:0000313" key="17">
    <source>
        <dbReference type="Proteomes" id="UP000028486"/>
    </source>
</evidence>
<comment type="subcellular location">
    <subcellularLocation>
        <location evidence="1 14">Cell membrane</location>
        <topology evidence="1 14">Multi-pass membrane protein</topology>
    </subcellularLocation>
</comment>
<keyword evidence="11 14" id="KW-0408">Iron</keyword>
<dbReference type="KEGG" id="caj:CIG1485E_1600"/>
<feature type="transmembrane region" description="Helical" evidence="14">
    <location>
        <begin position="87"/>
        <end position="108"/>
    </location>
</feature>
<dbReference type="HOGENOM" id="CLU_125006_1_0_7"/>
<dbReference type="PANTHER" id="PTHR40255">
    <property type="entry name" value="UPF0093 MEMBRANE PROTEIN SLR1790"/>
    <property type="match status" value="1"/>
</dbReference>
<evidence type="ECO:0000256" key="1">
    <source>
        <dbReference type="ARBA" id="ARBA00004651"/>
    </source>
</evidence>
<dbReference type="eggNOG" id="COG1981">
    <property type="taxonomic scope" value="Bacteria"/>
</dbReference>
<organism evidence="16 17">
    <name type="scientific">Campylobacter iguaniorum</name>
    <dbReference type="NCBI Taxonomy" id="1244531"/>
    <lineage>
        <taxon>Bacteria</taxon>
        <taxon>Pseudomonadati</taxon>
        <taxon>Campylobacterota</taxon>
        <taxon>Epsilonproteobacteria</taxon>
        <taxon>Campylobacterales</taxon>
        <taxon>Campylobacteraceae</taxon>
        <taxon>Campylobacter</taxon>
    </lineage>
</organism>
<evidence type="ECO:0000256" key="6">
    <source>
        <dbReference type="ARBA" id="ARBA00022617"/>
    </source>
</evidence>
<dbReference type="EC" id="1.3.99.-" evidence="14 15"/>
<feature type="transmembrane region" description="Helical" evidence="14">
    <location>
        <begin position="54"/>
        <end position="75"/>
    </location>
</feature>
<keyword evidence="12 14" id="KW-0472">Membrane</keyword>
<dbReference type="GO" id="GO:0006782">
    <property type="term" value="P:protoporphyrinogen IX biosynthetic process"/>
    <property type="evidence" value="ECO:0007669"/>
    <property type="project" value="UniProtKB-UniRule"/>
</dbReference>
<dbReference type="GO" id="GO:0046872">
    <property type="term" value="F:metal ion binding"/>
    <property type="evidence" value="ECO:0007669"/>
    <property type="project" value="UniProtKB-UniRule"/>
</dbReference>
<dbReference type="Proteomes" id="UP000028486">
    <property type="component" value="Chromosome"/>
</dbReference>
<evidence type="ECO:0000256" key="11">
    <source>
        <dbReference type="ARBA" id="ARBA00023004"/>
    </source>
</evidence>
<keyword evidence="6 14" id="KW-0349">Heme</keyword>
<reference evidence="17" key="1">
    <citation type="journal article" date="2014" name="Genome Announc.">
        <title>Complete Genome Sequence of Campylobacter iguaniorum Strain 1485ET, Isolated from a Bearded Dragon (Pogona vitticeps).</title>
        <authorList>
            <person name="Gilbert M.J."/>
            <person name="Miller W.G."/>
            <person name="Yee E."/>
            <person name="Kik M."/>
            <person name="Wagenaar J.A."/>
            <person name="Duim B."/>
        </authorList>
    </citation>
    <scope>NUCLEOTIDE SEQUENCE [LARGE SCALE GENOMIC DNA]</scope>
    <source>
        <strain evidence="17">1485E</strain>
    </source>
</reference>
<dbReference type="GO" id="GO:0070818">
    <property type="term" value="F:protoporphyrinogen oxidase activity"/>
    <property type="evidence" value="ECO:0007669"/>
    <property type="project" value="UniProtKB-UniRule"/>
</dbReference>
<dbReference type="RefSeq" id="WP_038455270.1">
    <property type="nucleotide sequence ID" value="NZ_CP009043.1"/>
</dbReference>
<evidence type="ECO:0000256" key="10">
    <source>
        <dbReference type="ARBA" id="ARBA00023002"/>
    </source>
</evidence>
<keyword evidence="5 14" id="KW-1003">Cell membrane</keyword>
<dbReference type="PANTHER" id="PTHR40255:SF1">
    <property type="entry name" value="PROTOPORPHYRINOGEN IX OXIDASE"/>
    <property type="match status" value="1"/>
</dbReference>
<dbReference type="PATRIC" id="fig|1244531.5.peg.1800"/>
<evidence type="ECO:0000256" key="5">
    <source>
        <dbReference type="ARBA" id="ARBA00022475"/>
    </source>
</evidence>
<dbReference type="UniPathway" id="UPA00251">
    <property type="reaction ID" value="UER00324"/>
</dbReference>
<comment type="pathway">
    <text evidence="2 14 15">Porphyrin-containing compound metabolism; protoporphyrin-IX biosynthesis; protoporphyrin-IX from protoporphyrinogen-IX: step 1/1.</text>
</comment>
<evidence type="ECO:0000256" key="8">
    <source>
        <dbReference type="ARBA" id="ARBA00022723"/>
    </source>
</evidence>
<evidence type="ECO:0000256" key="7">
    <source>
        <dbReference type="ARBA" id="ARBA00022692"/>
    </source>
</evidence>
<dbReference type="Pfam" id="PF03653">
    <property type="entry name" value="UPF0093"/>
    <property type="match status" value="1"/>
</dbReference>
<dbReference type="GO" id="GO:0005886">
    <property type="term" value="C:plasma membrane"/>
    <property type="evidence" value="ECO:0007669"/>
    <property type="project" value="UniProtKB-SubCell"/>
</dbReference>
<evidence type="ECO:0000256" key="15">
    <source>
        <dbReference type="PIRNR" id="PIRNR004638"/>
    </source>
</evidence>
<evidence type="ECO:0000256" key="9">
    <source>
        <dbReference type="ARBA" id="ARBA00022989"/>
    </source>
</evidence>
<proteinExistence type="inferred from homology"/>
<feature type="transmembrane region" description="Helical" evidence="14">
    <location>
        <begin position="12"/>
        <end position="33"/>
    </location>
</feature>
<dbReference type="OrthoDB" id="9800824at2"/>
<keyword evidence="17" id="KW-1185">Reference proteome</keyword>
<gene>
    <name evidence="16" type="ORF">CIG1485E_1600</name>
</gene>
<dbReference type="STRING" id="1244531.CIG2463D_1797"/>
<dbReference type="HAMAP" id="MF_02239">
    <property type="entry name" value="HemJ"/>
    <property type="match status" value="1"/>
</dbReference>
<keyword evidence="9 14" id="KW-1133">Transmembrane helix</keyword>
<feature type="transmembrane region" description="Helical" evidence="14">
    <location>
        <begin position="129"/>
        <end position="147"/>
    </location>
</feature>
<comment type="function">
    <text evidence="14 15">Catalyzes the oxidation of protoporphyrinogen IX to protoporphyrin IX.</text>
</comment>
<keyword evidence="8 14" id="KW-0479">Metal-binding</keyword>
<keyword evidence="7 14" id="KW-0812">Transmembrane</keyword>
<evidence type="ECO:0000256" key="13">
    <source>
        <dbReference type="ARBA" id="ARBA00048390"/>
    </source>
</evidence>
<comment type="similarity">
    <text evidence="3 14 15">Belongs to the HemJ family.</text>
</comment>
<evidence type="ECO:0000256" key="14">
    <source>
        <dbReference type="HAMAP-Rule" id="MF_02239"/>
    </source>
</evidence>